<gene>
    <name evidence="1" type="ORF">N475_20410</name>
</gene>
<dbReference type="AlphaFoldDB" id="A0A166VRN4"/>
<proteinExistence type="predicted"/>
<evidence type="ECO:0000313" key="1">
    <source>
        <dbReference type="EMBL" id="KZN33367.1"/>
    </source>
</evidence>
<dbReference type="EMBL" id="AUYB01000124">
    <property type="protein sequence ID" value="KZN33367.1"/>
    <property type="molecule type" value="Genomic_DNA"/>
</dbReference>
<dbReference type="PATRIC" id="fig|1365250.3.peg.3792"/>
<dbReference type="Proteomes" id="UP000076643">
    <property type="component" value="Unassembled WGS sequence"/>
</dbReference>
<dbReference type="RefSeq" id="WP_063365732.1">
    <property type="nucleotide sequence ID" value="NZ_AQHB01000030.1"/>
</dbReference>
<evidence type="ECO:0000313" key="2">
    <source>
        <dbReference type="Proteomes" id="UP000076643"/>
    </source>
</evidence>
<name>A0A166VRN4_9GAMM</name>
<reference evidence="1 2" key="1">
    <citation type="submission" date="2013-07" db="EMBL/GenBank/DDBJ databases">
        <title>Comparative Genomic and Metabolomic Analysis of Twelve Strains of Pseudoalteromonas luteoviolacea.</title>
        <authorList>
            <person name="Vynne N.G."/>
            <person name="Mansson M."/>
            <person name="Gram L."/>
        </authorList>
    </citation>
    <scope>NUCLEOTIDE SEQUENCE [LARGE SCALE GENOMIC DNA]</scope>
    <source>
        <strain evidence="1 2">DSM 6061</strain>
    </source>
</reference>
<organism evidence="1 2">
    <name type="scientific">Pseudoalteromonas luteoviolacea DSM 6061</name>
    <dbReference type="NCBI Taxonomy" id="1365250"/>
    <lineage>
        <taxon>Bacteria</taxon>
        <taxon>Pseudomonadati</taxon>
        <taxon>Pseudomonadota</taxon>
        <taxon>Gammaproteobacteria</taxon>
        <taxon>Alteromonadales</taxon>
        <taxon>Pseudoalteromonadaceae</taxon>
        <taxon>Pseudoalteromonas</taxon>
    </lineage>
</organism>
<keyword evidence="2" id="KW-1185">Reference proteome</keyword>
<accession>A0A166VRN4</accession>
<protein>
    <submittedName>
        <fullName evidence="1">Uncharacterized protein</fullName>
    </submittedName>
</protein>
<comment type="caution">
    <text evidence="1">The sequence shown here is derived from an EMBL/GenBank/DDBJ whole genome shotgun (WGS) entry which is preliminary data.</text>
</comment>
<sequence length="493" mass="54245">MNKTWTIGLALMSTSVIAEFEQAYAPIVVSDITIFIPIELKPEQPSQFWQTSIDGGYNLAWSPADQAQYYEIVYQYKSASGQLLTDTIKVNATNYILKPKGSLSGAIQVRSCHKYGCSGFKYSQTQVPTRLELNAFTGKLVSPQVAQIAWNASGATYVSVTEKENGRVLFTTNGLSPRSGTKNINIYPGQHKSVTLTAVGFGGQRVSRTVNIAGNFVDLTRQKGTKHTQYLQPFYEKNYSIVERSVLYTDSSVYFATQDFKLYRFDKSTLNNYQTEPTWVLNTDGLIANKPVIQNDNLYYTASFTPRKTINGVKHEKEYSGQVCSVDIAAYVQSPKAVCNQFEANVVAGPVLVHSAQPSLRNAFHIFSNSPATSAQNGLYVFSRDGKVSILDPLDINNQIDSRTINTQGLGQGILATPEVYLADNANEQNQFVIKGEQKIMGVSVPSTSDTPSSFSKAASSLMRSVSFSVSDDNQSMTGQEGAPLPVIWEKEL</sequence>